<dbReference type="EMBL" id="BMUW01000008">
    <property type="protein sequence ID" value="GGZ64571.1"/>
    <property type="molecule type" value="Genomic_DNA"/>
</dbReference>
<keyword evidence="1" id="KW-0472">Membrane</keyword>
<evidence type="ECO:0000313" key="3">
    <source>
        <dbReference type="Proteomes" id="UP000624183"/>
    </source>
</evidence>
<name>A0ABQ3C280_9ACTN</name>
<evidence type="ECO:0000256" key="1">
    <source>
        <dbReference type="SAM" id="Phobius"/>
    </source>
</evidence>
<organism evidence="2 3">
    <name type="scientific">Streptomyces rubiginosohelvolus</name>
    <dbReference type="NCBI Taxonomy" id="67362"/>
    <lineage>
        <taxon>Bacteria</taxon>
        <taxon>Bacillati</taxon>
        <taxon>Actinomycetota</taxon>
        <taxon>Actinomycetes</taxon>
        <taxon>Kitasatosporales</taxon>
        <taxon>Streptomycetaceae</taxon>
        <taxon>Streptomyces</taxon>
    </lineage>
</organism>
<protein>
    <submittedName>
        <fullName evidence="2">Uncharacterized protein</fullName>
    </submittedName>
</protein>
<proteinExistence type="predicted"/>
<sequence>METRREALTGTTGCLSAVLGAVAGMAAFGYGFDVLAGTQTLEDCGSPC</sequence>
<gene>
    <name evidence="2" type="ORF">GCM10010328_44180</name>
</gene>
<comment type="caution">
    <text evidence="2">The sequence shown here is derived from an EMBL/GenBank/DDBJ whole genome shotgun (WGS) entry which is preliminary data.</text>
</comment>
<keyword evidence="1" id="KW-0812">Transmembrane</keyword>
<evidence type="ECO:0000313" key="2">
    <source>
        <dbReference type="EMBL" id="GGZ64571.1"/>
    </source>
</evidence>
<feature type="transmembrane region" description="Helical" evidence="1">
    <location>
        <begin position="12"/>
        <end position="32"/>
    </location>
</feature>
<keyword evidence="3" id="KW-1185">Reference proteome</keyword>
<dbReference type="Proteomes" id="UP000624183">
    <property type="component" value="Unassembled WGS sequence"/>
</dbReference>
<reference evidence="3" key="1">
    <citation type="journal article" date="2019" name="Int. J. Syst. Evol. Microbiol.">
        <title>The Global Catalogue of Microorganisms (GCM) 10K type strain sequencing project: providing services to taxonomists for standard genome sequencing and annotation.</title>
        <authorList>
            <consortium name="The Broad Institute Genomics Platform"/>
            <consortium name="The Broad Institute Genome Sequencing Center for Infectious Disease"/>
            <person name="Wu L."/>
            <person name="Ma J."/>
        </authorList>
    </citation>
    <scope>NUCLEOTIDE SEQUENCE [LARGE SCALE GENOMIC DNA]</scope>
    <source>
        <strain evidence="3">JCM 4602</strain>
    </source>
</reference>
<accession>A0ABQ3C280</accession>
<keyword evidence="1" id="KW-1133">Transmembrane helix</keyword>